<dbReference type="AlphaFoldDB" id="A0A1H5R600"/>
<keyword evidence="1" id="KW-1133">Transmembrane helix</keyword>
<feature type="transmembrane region" description="Helical" evidence="1">
    <location>
        <begin position="38"/>
        <end position="55"/>
    </location>
</feature>
<organism evidence="2 3">
    <name type="scientific">Amycolatopsis pretoriensis</name>
    <dbReference type="NCBI Taxonomy" id="218821"/>
    <lineage>
        <taxon>Bacteria</taxon>
        <taxon>Bacillati</taxon>
        <taxon>Actinomycetota</taxon>
        <taxon>Actinomycetes</taxon>
        <taxon>Pseudonocardiales</taxon>
        <taxon>Pseudonocardiaceae</taxon>
        <taxon>Amycolatopsis</taxon>
    </lineage>
</organism>
<gene>
    <name evidence="2" type="ORF">SAMN05421837_10761</name>
</gene>
<keyword evidence="3" id="KW-1185">Reference proteome</keyword>
<sequence length="332" mass="36935">MLPALFLVLWSAALAAAGAWTGAPDLALFADRFGRLDLVAFGWILLASLATGLFVHPLQFGMTQLLEGYWGNHPLARTLARLRVESYRARRTTAVRMRNAVQRQLTTEVQALLIAQGDDTLEGDQRTKAQIRLDLLNSERGAHLVGLLTAEAAFDHIARGFPDPSRIMPTRLGNALRREEDRAGRQYGIEAIRTAPHFSLVAPERHVGYVDDTRQQLDTSVRLCVVSLLAATETFACLATDGWWLLIALIPYALAYLAYRASIAAADEYTTAVRTIIDLDRFALYESLNVELPRNSDEERKNNEKLMRLLAGEHVDLRYREPDADSTPPGSP</sequence>
<dbReference type="Proteomes" id="UP000198878">
    <property type="component" value="Unassembled WGS sequence"/>
</dbReference>
<evidence type="ECO:0000313" key="2">
    <source>
        <dbReference type="EMBL" id="SEF33822.1"/>
    </source>
</evidence>
<dbReference type="STRING" id="218821.SAMN05421837_10761"/>
<protein>
    <submittedName>
        <fullName evidence="2">Uncharacterized protein</fullName>
    </submittedName>
</protein>
<proteinExistence type="predicted"/>
<evidence type="ECO:0000256" key="1">
    <source>
        <dbReference type="SAM" id="Phobius"/>
    </source>
</evidence>
<evidence type="ECO:0000313" key="3">
    <source>
        <dbReference type="Proteomes" id="UP000198878"/>
    </source>
</evidence>
<reference evidence="3" key="1">
    <citation type="submission" date="2016-10" db="EMBL/GenBank/DDBJ databases">
        <authorList>
            <person name="Varghese N."/>
            <person name="Submissions S."/>
        </authorList>
    </citation>
    <scope>NUCLEOTIDE SEQUENCE [LARGE SCALE GENOMIC DNA]</scope>
    <source>
        <strain evidence="3">DSM 44654</strain>
    </source>
</reference>
<keyword evidence="1" id="KW-0472">Membrane</keyword>
<accession>A0A1H5R600</accession>
<keyword evidence="1" id="KW-0812">Transmembrane</keyword>
<name>A0A1H5R600_9PSEU</name>
<dbReference type="RefSeq" id="WP_167379782.1">
    <property type="nucleotide sequence ID" value="NZ_FNUJ01000007.1"/>
</dbReference>
<dbReference type="EMBL" id="FNUJ01000007">
    <property type="protein sequence ID" value="SEF33822.1"/>
    <property type="molecule type" value="Genomic_DNA"/>
</dbReference>